<organism evidence="1 2">
    <name type="scientific">Aerococcus urinaehominis</name>
    <dbReference type="NCBI Taxonomy" id="128944"/>
    <lineage>
        <taxon>Bacteria</taxon>
        <taxon>Bacillati</taxon>
        <taxon>Bacillota</taxon>
        <taxon>Bacilli</taxon>
        <taxon>Lactobacillales</taxon>
        <taxon>Aerococcaceae</taxon>
        <taxon>Aerococcus</taxon>
    </lineage>
</organism>
<accession>A0A0X8FK56</accession>
<dbReference type="SUPFAM" id="SSF50729">
    <property type="entry name" value="PH domain-like"/>
    <property type="match status" value="1"/>
</dbReference>
<name>A0A0X8FK56_9LACT</name>
<gene>
    <name evidence="1" type="ORF">AWM75_00620</name>
</gene>
<dbReference type="RefSeq" id="WP_067977243.1">
    <property type="nucleotide sequence ID" value="NZ_CP014163.1"/>
</dbReference>
<keyword evidence="2" id="KW-1185">Reference proteome</keyword>
<reference evidence="2" key="2">
    <citation type="submission" date="2016-01" db="EMBL/GenBank/DDBJ databases">
        <title>Six Aerococcus type strain genome sequencing and assembly using PacBio and Illumina Hiseq.</title>
        <authorList>
            <person name="Carkaci D."/>
            <person name="Dargis R."/>
            <person name="Nielsen X.C."/>
            <person name="Skovgaard O."/>
            <person name="Fuursted K."/>
            <person name="Christensen J.J."/>
        </authorList>
    </citation>
    <scope>NUCLEOTIDE SEQUENCE [LARGE SCALE GENOMIC DNA]</scope>
    <source>
        <strain evidence="2">CCUG42038B</strain>
    </source>
</reference>
<proteinExistence type="predicted"/>
<dbReference type="Proteomes" id="UP000062260">
    <property type="component" value="Chromosome"/>
</dbReference>
<reference evidence="1 2" key="1">
    <citation type="journal article" date="2016" name="Genome Announc.">
        <title>Complete Genome Sequences of Aerococcus christensenii CCUG 28831T, Aerococcus sanguinicola CCUG 43001T, Aerococcus urinae CCUG 36881T, Aerococcus urinaeequi CCUG 28094T, Aerococcus urinaehominis CCUG 42038 BT, and Aerococcus viridans CCUG 4311T.</title>
        <authorList>
            <person name="Carkaci D."/>
            <person name="Dargis R."/>
            <person name="Nielsen X.C."/>
            <person name="Skovgaard O."/>
            <person name="Fuursted K."/>
            <person name="Christensen J.J."/>
        </authorList>
    </citation>
    <scope>NUCLEOTIDE SEQUENCE [LARGE SCALE GENOMIC DNA]</scope>
    <source>
        <strain evidence="1 2">CCUG42038B</strain>
    </source>
</reference>
<dbReference type="OrthoDB" id="2085436at2"/>
<dbReference type="AlphaFoldDB" id="A0A0X8FK56"/>
<dbReference type="EMBL" id="CP014163">
    <property type="protein sequence ID" value="AMB98584.1"/>
    <property type="molecule type" value="Genomic_DNA"/>
</dbReference>
<evidence type="ECO:0000313" key="1">
    <source>
        <dbReference type="EMBL" id="AMB98584.1"/>
    </source>
</evidence>
<protein>
    <submittedName>
        <fullName evidence="1">Uncharacterized protein</fullName>
    </submittedName>
</protein>
<evidence type="ECO:0000313" key="2">
    <source>
        <dbReference type="Proteomes" id="UP000062260"/>
    </source>
</evidence>
<dbReference type="KEGG" id="auh:AWM75_00620"/>
<sequence length="135" mass="15514">MTNEGIEIYGHHIAQGENIIRNGQANYFTDQDNNHDSKLVAVMRHLLPNKLKQNAASGGHLILTDHSLYFVPHHLNLDIKVYQIPLHTISQVELIEDMKISQHIMVTTTEDRYVFVVYKGQSWLEDIQKALQLAK</sequence>